<dbReference type="PANTHER" id="PTHR30097:SF15">
    <property type="entry name" value="CATION EFFLUX SYSTEM PROTEIN CUSB"/>
    <property type="match status" value="1"/>
</dbReference>
<dbReference type="InterPro" id="IPR006143">
    <property type="entry name" value="RND_pump_MFP"/>
</dbReference>
<dbReference type="InterPro" id="IPR058791">
    <property type="entry name" value="3HB_CusB"/>
</dbReference>
<evidence type="ECO:0000313" key="12">
    <source>
        <dbReference type="EMBL" id="RFF31626.1"/>
    </source>
</evidence>
<evidence type="ECO:0000256" key="2">
    <source>
        <dbReference type="ARBA" id="ARBA00022448"/>
    </source>
</evidence>
<reference evidence="12 13" key="1">
    <citation type="submission" date="2018-08" db="EMBL/GenBank/DDBJ databases">
        <title>Wenzhouxiangella salilacus sp. nov., a novel bacterium isolated from a saline lake in Xinjiang Province, China.</title>
        <authorList>
            <person name="Han S."/>
        </authorList>
    </citation>
    <scope>NUCLEOTIDE SEQUENCE [LARGE SCALE GENOMIC DNA]</scope>
    <source>
        <strain evidence="12 13">XDB06</strain>
    </source>
</reference>
<dbReference type="Pfam" id="PF25975">
    <property type="entry name" value="CzcB_C"/>
    <property type="match status" value="1"/>
</dbReference>
<dbReference type="Pfam" id="PF25919">
    <property type="entry name" value="BSH_CusB"/>
    <property type="match status" value="1"/>
</dbReference>
<evidence type="ECO:0000256" key="5">
    <source>
        <dbReference type="SAM" id="MobiDB-lite"/>
    </source>
</evidence>
<feature type="region of interest" description="Disordered" evidence="5">
    <location>
        <begin position="424"/>
        <end position="472"/>
    </location>
</feature>
<feature type="signal peptide" evidence="6">
    <location>
        <begin position="1"/>
        <end position="20"/>
    </location>
</feature>
<dbReference type="GO" id="GO:0022857">
    <property type="term" value="F:transmembrane transporter activity"/>
    <property type="evidence" value="ECO:0007669"/>
    <property type="project" value="InterPro"/>
</dbReference>
<dbReference type="PANTHER" id="PTHR30097">
    <property type="entry name" value="CATION EFFLUX SYSTEM PROTEIN CUSB"/>
    <property type="match status" value="1"/>
</dbReference>
<dbReference type="GO" id="GO:0015679">
    <property type="term" value="P:plasma membrane copper ion transport"/>
    <property type="evidence" value="ECO:0007669"/>
    <property type="project" value="TreeGrafter"/>
</dbReference>
<evidence type="ECO:0000259" key="7">
    <source>
        <dbReference type="Pfam" id="PF19335"/>
    </source>
</evidence>
<dbReference type="GO" id="GO:0046914">
    <property type="term" value="F:transition metal ion binding"/>
    <property type="evidence" value="ECO:0007669"/>
    <property type="project" value="TreeGrafter"/>
</dbReference>
<dbReference type="AlphaFoldDB" id="A0A3E1KB00"/>
<dbReference type="FunFam" id="2.40.30.170:FF:000010">
    <property type="entry name" value="Efflux RND transporter periplasmic adaptor subunit"/>
    <property type="match status" value="1"/>
</dbReference>
<dbReference type="FunFam" id="2.40.420.20:FF:000003">
    <property type="entry name" value="Cation efflux system protein cusB"/>
    <property type="match status" value="1"/>
</dbReference>
<dbReference type="Pfam" id="PF25869">
    <property type="entry name" value="3HB_CusB"/>
    <property type="match status" value="1"/>
</dbReference>
<sequence>MNKLQIIMITLMAAAAGFTAAWFLAGTTTGDSEQAEKAEREILYWVAPMDANYRRDEPGKSPMGMDLVPVYADEAGQDSGQEPSIRINPTVINNIGVKVAPVERRDMNREIETVGLVTPDEGRISHVHVRTDGWIEELHVETRGDQVAAGQALFEIYSPALVSAQEEYLQASRTGNQSLLRAARIRLHALGMSDEQVESLRQRGSSSRLFTVKAARNGYITDLNVRQGMYVQPGATIMSIADLSRVWVVVDLFEGQIAWVKTGQQASMNLPFSATDREWVGEVDYVYPSMRAETRTGQVRLAYDNPDLALKPNMYASVEIAADPHREALAVPTQSIIRTGRGKRVILALPDGRFRPAQVETGLEADGMTEILTGLKEGERIVVSGQFLIDSEASVDASLIRMADEAAETPAMDHGEMDHAEMDHSEMDRGGEDNGSMKHEGMNHEEVRQESGSNGDTQTSAGDETDSKGDRS</sequence>
<evidence type="ECO:0000259" key="11">
    <source>
        <dbReference type="Pfam" id="PF25975"/>
    </source>
</evidence>
<dbReference type="InterPro" id="IPR045800">
    <property type="entry name" value="HMBD"/>
</dbReference>
<feature type="domain" description="CusB-like barrel-sandwich hybrid" evidence="9">
    <location>
        <begin position="125"/>
        <end position="241"/>
    </location>
</feature>
<evidence type="ECO:0000256" key="3">
    <source>
        <dbReference type="ARBA" id="ARBA00022729"/>
    </source>
</evidence>
<evidence type="ECO:0000259" key="10">
    <source>
        <dbReference type="Pfam" id="PF25954"/>
    </source>
</evidence>
<feature type="domain" description="Heavy metal binding" evidence="7">
    <location>
        <begin position="44"/>
        <end position="70"/>
    </location>
</feature>
<dbReference type="InterPro" id="IPR058792">
    <property type="entry name" value="Beta-barrel_RND_2"/>
</dbReference>
<dbReference type="Proteomes" id="UP000260351">
    <property type="component" value="Unassembled WGS sequence"/>
</dbReference>
<feature type="domain" description="CzcB-like C-terminal circularly permuted SH3-like" evidence="11">
    <location>
        <begin position="330"/>
        <end position="389"/>
    </location>
</feature>
<evidence type="ECO:0000256" key="4">
    <source>
        <dbReference type="ARBA" id="ARBA00023065"/>
    </source>
</evidence>
<organism evidence="12 13">
    <name type="scientific">Wenzhouxiangella sediminis</name>
    <dbReference type="NCBI Taxonomy" id="1792836"/>
    <lineage>
        <taxon>Bacteria</taxon>
        <taxon>Pseudomonadati</taxon>
        <taxon>Pseudomonadota</taxon>
        <taxon>Gammaproteobacteria</taxon>
        <taxon>Chromatiales</taxon>
        <taxon>Wenzhouxiangellaceae</taxon>
        <taxon>Wenzhouxiangella</taxon>
    </lineage>
</organism>
<feature type="chain" id="PRO_5017783245" evidence="6">
    <location>
        <begin position="21"/>
        <end position="472"/>
    </location>
</feature>
<evidence type="ECO:0000256" key="1">
    <source>
        <dbReference type="ARBA" id="ARBA00009477"/>
    </source>
</evidence>
<keyword evidence="3 6" id="KW-0732">Signal</keyword>
<dbReference type="InterPro" id="IPR058790">
    <property type="entry name" value="BSH_CusB"/>
</dbReference>
<comment type="caution">
    <text evidence="12">The sequence shown here is derived from an EMBL/GenBank/DDBJ whole genome shotgun (WGS) entry which is preliminary data.</text>
</comment>
<dbReference type="Gene3D" id="2.40.420.20">
    <property type="match status" value="1"/>
</dbReference>
<evidence type="ECO:0000313" key="13">
    <source>
        <dbReference type="Proteomes" id="UP000260351"/>
    </source>
</evidence>
<dbReference type="EMBL" id="QUZK01000018">
    <property type="protein sequence ID" value="RFF31626.1"/>
    <property type="molecule type" value="Genomic_DNA"/>
</dbReference>
<evidence type="ECO:0000256" key="6">
    <source>
        <dbReference type="SAM" id="SignalP"/>
    </source>
</evidence>
<evidence type="ECO:0000259" key="9">
    <source>
        <dbReference type="Pfam" id="PF25919"/>
    </source>
</evidence>
<dbReference type="GO" id="GO:0060003">
    <property type="term" value="P:copper ion export"/>
    <property type="evidence" value="ECO:0007669"/>
    <property type="project" value="TreeGrafter"/>
</dbReference>
<dbReference type="Gene3D" id="2.40.50.100">
    <property type="match status" value="1"/>
</dbReference>
<dbReference type="Gene3D" id="2.40.30.170">
    <property type="match status" value="1"/>
</dbReference>
<keyword evidence="13" id="KW-1185">Reference proteome</keyword>
<keyword evidence="4" id="KW-0406">Ion transport</keyword>
<keyword evidence="2" id="KW-0813">Transport</keyword>
<name>A0A3E1KB00_9GAMM</name>
<dbReference type="InterPro" id="IPR058649">
    <property type="entry name" value="CzcB_C"/>
</dbReference>
<evidence type="ECO:0000259" key="8">
    <source>
        <dbReference type="Pfam" id="PF25869"/>
    </source>
</evidence>
<protein>
    <submittedName>
        <fullName evidence="12">Efflux RND transporter periplasmic adaptor subunit</fullName>
    </submittedName>
</protein>
<comment type="similarity">
    <text evidence="1">Belongs to the membrane fusion protein (MFP) (TC 8.A.1) family.</text>
</comment>
<feature type="domain" description="CusB-like beta-barrel" evidence="10">
    <location>
        <begin position="245"/>
        <end position="322"/>
    </location>
</feature>
<dbReference type="Pfam" id="PF19335">
    <property type="entry name" value="HMBD"/>
    <property type="match status" value="1"/>
</dbReference>
<dbReference type="GO" id="GO:0030288">
    <property type="term" value="C:outer membrane-bounded periplasmic space"/>
    <property type="evidence" value="ECO:0007669"/>
    <property type="project" value="TreeGrafter"/>
</dbReference>
<feature type="domain" description="CusB-like three alpha-helical bundle" evidence="8">
    <location>
        <begin position="161"/>
        <end position="205"/>
    </location>
</feature>
<dbReference type="SUPFAM" id="SSF111369">
    <property type="entry name" value="HlyD-like secretion proteins"/>
    <property type="match status" value="1"/>
</dbReference>
<dbReference type="Pfam" id="PF25954">
    <property type="entry name" value="Beta-barrel_RND_2"/>
    <property type="match status" value="1"/>
</dbReference>
<feature type="compositionally biased region" description="Basic and acidic residues" evidence="5">
    <location>
        <begin position="424"/>
        <end position="449"/>
    </location>
</feature>
<accession>A0A3E1KB00</accession>
<feature type="compositionally biased region" description="Polar residues" evidence="5">
    <location>
        <begin position="450"/>
        <end position="462"/>
    </location>
</feature>
<dbReference type="OrthoDB" id="9806939at2"/>
<proteinExistence type="inferred from homology"/>
<dbReference type="GO" id="GO:0016020">
    <property type="term" value="C:membrane"/>
    <property type="evidence" value="ECO:0007669"/>
    <property type="project" value="InterPro"/>
</dbReference>
<dbReference type="NCBIfam" id="TIGR01730">
    <property type="entry name" value="RND_mfp"/>
    <property type="match status" value="1"/>
</dbReference>
<gene>
    <name evidence="12" type="ORF">DZC52_04540</name>
</gene>
<dbReference type="Gene3D" id="6.10.140.730">
    <property type="match status" value="1"/>
</dbReference>
<dbReference type="InterPro" id="IPR051909">
    <property type="entry name" value="MFP_Cation_Efflux"/>
</dbReference>